<gene>
    <name evidence="8" type="ORF">Z517_04096</name>
</gene>
<sequence length="595" mass="64731">MARTKEDIADTTTLALLGKKQVLKRRFGFWSLFGFAVCELITWETVLALFSQGFDNGGPAGLVYGFIIAWSSTLSIYTVISELASMAPIAGGQYYWVYMLAPPRWKVFSSYIIGWLTSLAWIATVATETIFAGTIIQGLIILDYKDYDAKRWHGTLLAWLVMAVAVFINVVIPGALPKFEIFIIVFHIAGFITILGVLWAYAPHNSAHFVFATSLNEGGWSTQGLSYCVGFLGNVATFVGADASVHMAEEVEHAGRNIPRAIIASMCINGLVGFVMMLTVLFCLGDVDSVLETATGYPFIQIFYNSVNSISGATVMGAIVLALTWACATGITTTASRMTWSFARDRGTPFSKPLSYVSRVRRIPVVGVLVVVGLAALLTLINIGSYTAFNDVISLTITGFYCSYLLPAAFLLWHRFKGHIAPHKQDTPGLAIGEDGAVIEEDGVAATTSKQHEGEKTVTPPEVIGEDSKVLESNNGVGPIYAAPGADHTHDGPPRRASLVALPQLQWGPFHLPEPLGTINNLYACVYMIFVIFWSVWPPVTPVDASTMNYSVVVTSGVVIFSIVWYWLRGRNEYHGPTIDDEVASVMRLGSFVAV</sequence>
<feature type="region of interest" description="Disordered" evidence="6">
    <location>
        <begin position="446"/>
        <end position="465"/>
    </location>
</feature>
<evidence type="ECO:0000256" key="3">
    <source>
        <dbReference type="ARBA" id="ARBA00022692"/>
    </source>
</evidence>
<dbReference type="OrthoDB" id="3257095at2759"/>
<dbReference type="GO" id="GO:0022857">
    <property type="term" value="F:transmembrane transporter activity"/>
    <property type="evidence" value="ECO:0007669"/>
    <property type="project" value="InterPro"/>
</dbReference>
<evidence type="ECO:0000256" key="2">
    <source>
        <dbReference type="ARBA" id="ARBA00022448"/>
    </source>
</evidence>
<feature type="transmembrane region" description="Helical" evidence="7">
    <location>
        <begin position="62"/>
        <end position="83"/>
    </location>
</feature>
<keyword evidence="4 7" id="KW-1133">Transmembrane helix</keyword>
<name>A0A0D2GJW3_9EURO</name>
<dbReference type="Gene3D" id="1.20.1740.10">
    <property type="entry name" value="Amino acid/polyamine transporter I"/>
    <property type="match status" value="1"/>
</dbReference>
<feature type="transmembrane region" description="Helical" evidence="7">
    <location>
        <begin position="363"/>
        <end position="386"/>
    </location>
</feature>
<evidence type="ECO:0000256" key="4">
    <source>
        <dbReference type="ARBA" id="ARBA00022989"/>
    </source>
</evidence>
<feature type="transmembrane region" description="Helical" evidence="7">
    <location>
        <begin position="302"/>
        <end position="328"/>
    </location>
</feature>
<evidence type="ECO:0008006" key="10">
    <source>
        <dbReference type="Google" id="ProtNLM"/>
    </source>
</evidence>
<feature type="transmembrane region" description="Helical" evidence="7">
    <location>
        <begin position="119"/>
        <end position="144"/>
    </location>
</feature>
<dbReference type="Pfam" id="PF13520">
    <property type="entry name" value="AA_permease_2"/>
    <property type="match status" value="1"/>
</dbReference>
<feature type="transmembrane region" description="Helical" evidence="7">
    <location>
        <begin position="95"/>
        <end position="113"/>
    </location>
</feature>
<comment type="subcellular location">
    <subcellularLocation>
        <location evidence="1">Membrane</location>
        <topology evidence="1">Multi-pass membrane protein</topology>
    </subcellularLocation>
</comment>
<dbReference type="GO" id="GO:0016020">
    <property type="term" value="C:membrane"/>
    <property type="evidence" value="ECO:0007669"/>
    <property type="project" value="UniProtKB-SubCell"/>
</dbReference>
<evidence type="ECO:0000313" key="9">
    <source>
        <dbReference type="Proteomes" id="UP000053029"/>
    </source>
</evidence>
<organism evidence="8 9">
    <name type="scientific">Fonsecaea pedrosoi CBS 271.37</name>
    <dbReference type="NCBI Taxonomy" id="1442368"/>
    <lineage>
        <taxon>Eukaryota</taxon>
        <taxon>Fungi</taxon>
        <taxon>Dikarya</taxon>
        <taxon>Ascomycota</taxon>
        <taxon>Pezizomycotina</taxon>
        <taxon>Eurotiomycetes</taxon>
        <taxon>Chaetothyriomycetidae</taxon>
        <taxon>Chaetothyriales</taxon>
        <taxon>Herpotrichiellaceae</taxon>
        <taxon>Fonsecaea</taxon>
    </lineage>
</organism>
<feature type="transmembrane region" description="Helical" evidence="7">
    <location>
        <begin position="549"/>
        <end position="568"/>
    </location>
</feature>
<dbReference type="InterPro" id="IPR002293">
    <property type="entry name" value="AA/rel_permease1"/>
</dbReference>
<dbReference type="VEuPathDB" id="FungiDB:Z517_04096"/>
<evidence type="ECO:0000256" key="1">
    <source>
        <dbReference type="ARBA" id="ARBA00004141"/>
    </source>
</evidence>
<dbReference type="STRING" id="1442368.A0A0D2GJW3"/>
<feature type="transmembrane region" description="Helical" evidence="7">
    <location>
        <begin position="156"/>
        <end position="175"/>
    </location>
</feature>
<keyword evidence="2" id="KW-0813">Transport</keyword>
<evidence type="ECO:0000256" key="7">
    <source>
        <dbReference type="SAM" id="Phobius"/>
    </source>
</evidence>
<keyword evidence="3 7" id="KW-0812">Transmembrane</keyword>
<reference evidence="8 9" key="1">
    <citation type="submission" date="2015-01" db="EMBL/GenBank/DDBJ databases">
        <title>The Genome Sequence of Fonsecaea pedrosoi CBS 271.37.</title>
        <authorList>
            <consortium name="The Broad Institute Genomics Platform"/>
            <person name="Cuomo C."/>
            <person name="de Hoog S."/>
            <person name="Gorbushina A."/>
            <person name="Stielow B."/>
            <person name="Teixiera M."/>
            <person name="Abouelleil A."/>
            <person name="Chapman S.B."/>
            <person name="Priest M."/>
            <person name="Young S.K."/>
            <person name="Wortman J."/>
            <person name="Nusbaum C."/>
            <person name="Birren B."/>
        </authorList>
    </citation>
    <scope>NUCLEOTIDE SEQUENCE [LARGE SCALE GENOMIC DNA]</scope>
    <source>
        <strain evidence="8 9">CBS 271.37</strain>
    </source>
</reference>
<accession>A0A0D2GJW3</accession>
<dbReference type="HOGENOM" id="CLU_004495_6_2_1"/>
<feature type="transmembrane region" description="Helical" evidence="7">
    <location>
        <begin position="392"/>
        <end position="413"/>
    </location>
</feature>
<dbReference type="RefSeq" id="XP_013284881.1">
    <property type="nucleotide sequence ID" value="XM_013429427.1"/>
</dbReference>
<evidence type="ECO:0000256" key="5">
    <source>
        <dbReference type="ARBA" id="ARBA00023136"/>
    </source>
</evidence>
<feature type="transmembrane region" description="Helical" evidence="7">
    <location>
        <begin position="27"/>
        <end position="50"/>
    </location>
</feature>
<dbReference type="PIRSF" id="PIRSF006060">
    <property type="entry name" value="AA_transporter"/>
    <property type="match status" value="1"/>
</dbReference>
<keyword evidence="9" id="KW-1185">Reference proteome</keyword>
<evidence type="ECO:0000313" key="8">
    <source>
        <dbReference type="EMBL" id="KIW81073.1"/>
    </source>
</evidence>
<feature type="transmembrane region" description="Helical" evidence="7">
    <location>
        <begin position="261"/>
        <end position="282"/>
    </location>
</feature>
<dbReference type="AlphaFoldDB" id="A0A0D2GJW3"/>
<dbReference type="Proteomes" id="UP000053029">
    <property type="component" value="Unassembled WGS sequence"/>
</dbReference>
<evidence type="ECO:0000256" key="6">
    <source>
        <dbReference type="SAM" id="MobiDB-lite"/>
    </source>
</evidence>
<dbReference type="PANTHER" id="PTHR45649:SF1">
    <property type="entry name" value="TRANSPORTER, PUTATIVE (EUROFUNG)-RELATED"/>
    <property type="match status" value="1"/>
</dbReference>
<protein>
    <recommendedName>
        <fullName evidence="10">Amino acid permease/ SLC12A domain-containing protein</fullName>
    </recommendedName>
</protein>
<dbReference type="PANTHER" id="PTHR45649">
    <property type="entry name" value="AMINO-ACID PERMEASE BAT1"/>
    <property type="match status" value="1"/>
</dbReference>
<proteinExistence type="predicted"/>
<dbReference type="GeneID" id="25303586"/>
<keyword evidence="5 7" id="KW-0472">Membrane</keyword>
<dbReference type="EMBL" id="KN846971">
    <property type="protein sequence ID" value="KIW81073.1"/>
    <property type="molecule type" value="Genomic_DNA"/>
</dbReference>
<feature type="transmembrane region" description="Helical" evidence="7">
    <location>
        <begin position="519"/>
        <end position="537"/>
    </location>
</feature>
<feature type="transmembrane region" description="Helical" evidence="7">
    <location>
        <begin position="181"/>
        <end position="202"/>
    </location>
</feature>